<comment type="caution">
    <text evidence="1">The sequence shown here is derived from an EMBL/GenBank/DDBJ whole genome shotgun (WGS) entry which is preliminary data.</text>
</comment>
<protein>
    <submittedName>
        <fullName evidence="1">Uncharacterized protein</fullName>
    </submittedName>
</protein>
<sequence>MKQEQSITVNGKELPIVHIRDVLHAEALAEALLQERDTAVVLLSHLLPLHFDNERARRFYSLREMEPIPSAQILESVPKHKLRLRKHLVFWEFYQSRQN</sequence>
<reference evidence="1" key="1">
    <citation type="journal article" date="2015" name="Proc. Natl. Acad. Sci. U.S.A.">
        <title>Networks of energetic and metabolic interactions define dynamics in microbial communities.</title>
        <authorList>
            <person name="Embree M."/>
            <person name="Liu J.K."/>
            <person name="Al-Bassam M.M."/>
            <person name="Zengler K."/>
        </authorList>
    </citation>
    <scope>NUCLEOTIDE SEQUENCE</scope>
</reference>
<evidence type="ECO:0000313" key="1">
    <source>
        <dbReference type="EMBL" id="KUG27508.1"/>
    </source>
</evidence>
<organism evidence="1">
    <name type="scientific">hydrocarbon metagenome</name>
    <dbReference type="NCBI Taxonomy" id="938273"/>
    <lineage>
        <taxon>unclassified sequences</taxon>
        <taxon>metagenomes</taxon>
        <taxon>ecological metagenomes</taxon>
    </lineage>
</organism>
<accession>A0A0W8G2V7</accession>
<proteinExistence type="predicted"/>
<dbReference type="AlphaFoldDB" id="A0A0W8G2V7"/>
<dbReference type="EMBL" id="LNQE01000322">
    <property type="protein sequence ID" value="KUG27508.1"/>
    <property type="molecule type" value="Genomic_DNA"/>
</dbReference>
<gene>
    <name evidence="1" type="ORF">ASZ90_002644</name>
</gene>
<name>A0A0W8G2V7_9ZZZZ</name>